<comment type="similarity">
    <text evidence="2">Belongs to the bacterial solute-binding protein 1 family.</text>
</comment>
<dbReference type="InterPro" id="IPR050490">
    <property type="entry name" value="Bact_solute-bd_prot1"/>
</dbReference>
<dbReference type="Pfam" id="PF01547">
    <property type="entry name" value="SBP_bac_1"/>
    <property type="match status" value="1"/>
</dbReference>
<dbReference type="SUPFAM" id="SSF53850">
    <property type="entry name" value="Periplasmic binding protein-like II"/>
    <property type="match status" value="1"/>
</dbReference>
<comment type="subcellular location">
    <subcellularLocation>
        <location evidence="1">Cell envelope</location>
    </subcellularLocation>
</comment>
<dbReference type="PANTHER" id="PTHR43649">
    <property type="entry name" value="ARABINOSE-BINDING PROTEIN-RELATED"/>
    <property type="match status" value="1"/>
</dbReference>
<evidence type="ECO:0000256" key="4">
    <source>
        <dbReference type="ARBA" id="ARBA00022729"/>
    </source>
</evidence>
<dbReference type="InterPro" id="IPR006311">
    <property type="entry name" value="TAT_signal"/>
</dbReference>
<protein>
    <submittedName>
        <fullName evidence="6">Extracellular solute-binding protein</fullName>
    </submittedName>
</protein>
<proteinExistence type="inferred from homology"/>
<reference evidence="6 7" key="1">
    <citation type="journal article" date="2017" name="Int. J. Syst. Evol. Microbiol.">
        <title>Pseudokineococcus basanitobsidens sp. nov., isolated from volcanic rock.</title>
        <authorList>
            <person name="Lee D.W."/>
            <person name="Park M.Y."/>
            <person name="Kim J.J."/>
            <person name="Kim B.S."/>
        </authorList>
    </citation>
    <scope>NUCLEOTIDE SEQUENCE [LARGE SCALE GENOMIC DNA]</scope>
    <source>
        <strain evidence="6 7">DSM 103726</strain>
    </source>
</reference>
<comment type="caution">
    <text evidence="6">The sequence shown here is derived from an EMBL/GenBank/DDBJ whole genome shotgun (WGS) entry which is preliminary data.</text>
</comment>
<evidence type="ECO:0000256" key="2">
    <source>
        <dbReference type="ARBA" id="ARBA00008520"/>
    </source>
</evidence>
<dbReference type="PROSITE" id="PS51318">
    <property type="entry name" value="TAT"/>
    <property type="match status" value="1"/>
</dbReference>
<keyword evidence="3" id="KW-0813">Transport</keyword>
<keyword evidence="4" id="KW-0732">Signal</keyword>
<evidence type="ECO:0000256" key="3">
    <source>
        <dbReference type="ARBA" id="ARBA00022448"/>
    </source>
</evidence>
<evidence type="ECO:0000256" key="5">
    <source>
        <dbReference type="SAM" id="MobiDB-lite"/>
    </source>
</evidence>
<dbReference type="PROSITE" id="PS51257">
    <property type="entry name" value="PROKAR_LIPOPROTEIN"/>
    <property type="match status" value="1"/>
</dbReference>
<dbReference type="InterPro" id="IPR006059">
    <property type="entry name" value="SBP"/>
</dbReference>
<feature type="region of interest" description="Disordered" evidence="5">
    <location>
        <begin position="32"/>
        <end position="61"/>
    </location>
</feature>
<dbReference type="Gene3D" id="3.40.190.10">
    <property type="entry name" value="Periplasmic binding protein-like II"/>
    <property type="match status" value="1"/>
</dbReference>
<name>A0ABU8RFF6_9ACTN</name>
<dbReference type="RefSeq" id="WP_339573106.1">
    <property type="nucleotide sequence ID" value="NZ_JBBIAA010000001.1"/>
</dbReference>
<evidence type="ECO:0000313" key="6">
    <source>
        <dbReference type="EMBL" id="MEJ5943714.1"/>
    </source>
</evidence>
<dbReference type="PANTHER" id="PTHR43649:SF31">
    <property type="entry name" value="SN-GLYCEROL-3-PHOSPHATE-BINDING PERIPLASMIC PROTEIN UGPB"/>
    <property type="match status" value="1"/>
</dbReference>
<feature type="compositionally biased region" description="Gly residues" evidence="5">
    <location>
        <begin position="37"/>
        <end position="59"/>
    </location>
</feature>
<sequence length="503" mass="53136">MGTSQKKVPRRDVLRWAGAFAGATALAGCSTAPPSGASGGPRGGPAASGGPGGGTGGAGDLTWWDQFGPLRDLHAQAFARFEQSTGRSVQYTRYNPNEQGQALQLAFGSGQLPDVFSLAGVNAPPVALRDQGWFSPLVDASAISDALPDGSLVDGLHVFDGQTLTFPLFSARQYESLNWYTRDQAEQAGLDPDDPPRSWDDLRAAARRAQRSGTSGLLLPLAFPDRMRAFVLELAQTAGFPGSRENSLDGVDLTTGEYRFHDDAFVDAIEFLLSFQQDGTLFPASTSLDARAGRARWAAAGSVFFLDGPYCAGAVANDFPDVLDQLAVGPVPTPDGAAPVLTRPASGGTFWVSSFSDKVDAASELLQLFAGEEYQSGLAAAMDQPPLDLSTVEGSDAHPSYQQAVAYYQEQVFLGPTPQAKNPLVGQVEARMRAVEPGLGAIVQGVFSGQVGDVRGALRQLSDQMTTTRQAAIDEVGGDVGVGDWSFPRWSAGQDFTAEDYRS</sequence>
<evidence type="ECO:0000256" key="1">
    <source>
        <dbReference type="ARBA" id="ARBA00004196"/>
    </source>
</evidence>
<gene>
    <name evidence="6" type="ORF">WDZ17_00210</name>
</gene>
<dbReference type="EMBL" id="JBBIAA010000001">
    <property type="protein sequence ID" value="MEJ5943714.1"/>
    <property type="molecule type" value="Genomic_DNA"/>
</dbReference>
<evidence type="ECO:0000313" key="7">
    <source>
        <dbReference type="Proteomes" id="UP001387100"/>
    </source>
</evidence>
<keyword evidence="7" id="KW-1185">Reference proteome</keyword>
<dbReference type="Proteomes" id="UP001387100">
    <property type="component" value="Unassembled WGS sequence"/>
</dbReference>
<accession>A0ABU8RFF6</accession>
<organism evidence="6 7">
    <name type="scientific">Pseudokineococcus basanitobsidens</name>
    <dbReference type="NCBI Taxonomy" id="1926649"/>
    <lineage>
        <taxon>Bacteria</taxon>
        <taxon>Bacillati</taxon>
        <taxon>Actinomycetota</taxon>
        <taxon>Actinomycetes</taxon>
        <taxon>Kineosporiales</taxon>
        <taxon>Kineosporiaceae</taxon>
        <taxon>Pseudokineococcus</taxon>
    </lineage>
</organism>